<evidence type="ECO:0000256" key="1">
    <source>
        <dbReference type="SAM" id="Coils"/>
    </source>
</evidence>
<sequence>MQYAPTALDGGTSLPPSKAVVDEGEKKILVQENKALRAQIQKMRIASENQERSRKDERLISSLRRKIIECEDDLEKSKGNLAKARAQLVKNAEGRAEFVRQLKRKYNGTATNLTKRLNTLENEMAKQAKNIKAKREHCYALMSQLEEDMQQLQGQNHRDAQVLEGRTQQIGRLLQEKGIIRERVRVITDYIVMKCYECFT</sequence>
<keyword evidence="2" id="KW-1185">Reference proteome</keyword>
<feature type="coiled-coil region" evidence="1">
    <location>
        <begin position="26"/>
        <end position="162"/>
    </location>
</feature>
<reference evidence="3" key="2">
    <citation type="submission" date="2025-08" db="UniProtKB">
        <authorList>
            <consortium name="RefSeq"/>
        </authorList>
    </citation>
    <scope>IDENTIFICATION</scope>
    <source>
        <tissue evidence="3">Leaf</tissue>
    </source>
</reference>
<name>A0A1U7X6C9_NICSY</name>
<evidence type="ECO:0000313" key="2">
    <source>
        <dbReference type="Proteomes" id="UP000189701"/>
    </source>
</evidence>
<dbReference type="OrthoDB" id="1242363at2759"/>
<reference evidence="2" key="1">
    <citation type="journal article" date="2013" name="Genome Biol.">
        <title>Reference genomes and transcriptomes of Nicotiana sylvestris and Nicotiana tomentosiformis.</title>
        <authorList>
            <person name="Sierro N."/>
            <person name="Battey J.N."/>
            <person name="Ouadi S."/>
            <person name="Bovet L."/>
            <person name="Goepfert S."/>
            <person name="Bakaher N."/>
            <person name="Peitsch M.C."/>
            <person name="Ivanov N.V."/>
        </authorList>
    </citation>
    <scope>NUCLEOTIDE SEQUENCE [LARGE SCALE GENOMIC DNA]</scope>
</reference>
<proteinExistence type="predicted"/>
<dbReference type="RefSeq" id="XP_009785241.1">
    <property type="nucleotide sequence ID" value="XM_009786939.1"/>
</dbReference>
<protein>
    <submittedName>
        <fullName evidence="3">Tropomyosin-1-like</fullName>
    </submittedName>
</protein>
<dbReference type="Proteomes" id="UP000189701">
    <property type="component" value="Unplaced"/>
</dbReference>
<accession>A0A1U7X6C9</accession>
<gene>
    <name evidence="3" type="primary">LOC104233534</name>
</gene>
<organism evidence="2 3">
    <name type="scientific">Nicotiana sylvestris</name>
    <name type="common">Wood tobacco</name>
    <name type="synonym">South American tobacco</name>
    <dbReference type="NCBI Taxonomy" id="4096"/>
    <lineage>
        <taxon>Eukaryota</taxon>
        <taxon>Viridiplantae</taxon>
        <taxon>Streptophyta</taxon>
        <taxon>Embryophyta</taxon>
        <taxon>Tracheophyta</taxon>
        <taxon>Spermatophyta</taxon>
        <taxon>Magnoliopsida</taxon>
        <taxon>eudicotyledons</taxon>
        <taxon>Gunneridae</taxon>
        <taxon>Pentapetalae</taxon>
        <taxon>asterids</taxon>
        <taxon>lamiids</taxon>
        <taxon>Solanales</taxon>
        <taxon>Solanaceae</taxon>
        <taxon>Nicotianoideae</taxon>
        <taxon>Nicotianeae</taxon>
        <taxon>Nicotiana</taxon>
    </lineage>
</organism>
<keyword evidence="1" id="KW-0175">Coiled coil</keyword>
<evidence type="ECO:0000313" key="3">
    <source>
        <dbReference type="RefSeq" id="XP_009785241.1"/>
    </source>
</evidence>
<dbReference type="AlphaFoldDB" id="A0A1U7X6C9"/>